<evidence type="ECO:0008006" key="3">
    <source>
        <dbReference type="Google" id="ProtNLM"/>
    </source>
</evidence>
<organism evidence="1 2">
    <name type="scientific">Corynebacterium maris DSM 45190</name>
    <dbReference type="NCBI Taxonomy" id="1224163"/>
    <lineage>
        <taxon>Bacteria</taxon>
        <taxon>Bacillati</taxon>
        <taxon>Actinomycetota</taxon>
        <taxon>Actinomycetes</taxon>
        <taxon>Mycobacteriales</taxon>
        <taxon>Corynebacteriaceae</taxon>
        <taxon>Corynebacterium</taxon>
    </lineage>
</organism>
<dbReference type="EMBL" id="CP003924">
    <property type="protein sequence ID" value="AGS34047.1"/>
    <property type="molecule type" value="Genomic_DNA"/>
</dbReference>
<reference evidence="1 2" key="1">
    <citation type="submission" date="2012-11" db="EMBL/GenBank/DDBJ databases">
        <title>The complete genome sequence of Corynebacterium maris Coryn-1 (=DSM 45190).</title>
        <authorList>
            <person name="Schaffert L."/>
            <person name="Albersmeier A."/>
            <person name="Kalinowski J."/>
            <person name="Ruckert C."/>
        </authorList>
    </citation>
    <scope>NUCLEOTIDE SEQUENCE [LARGE SCALE GENOMIC DNA]</scope>
    <source>
        <strain evidence="2">Coryn-1</strain>
    </source>
</reference>
<accession>S5SSP4</accession>
<sequence length="102" mass="10916">MSDSGNISINHEGVRQLLRQAQEAGQQQLTAHLAQVPAFAPAAAGRDFESYGRRIAELLNRAHDTGRRHVDSVIDVAQAGLDQVGVVRGADDGFGDQLGGRR</sequence>
<protein>
    <recommendedName>
        <fullName evidence="3">ESX-1 secretion-associated protein</fullName>
    </recommendedName>
</protein>
<proteinExistence type="predicted"/>
<evidence type="ECO:0000313" key="1">
    <source>
        <dbReference type="EMBL" id="AGS34047.1"/>
    </source>
</evidence>
<dbReference type="KEGG" id="cmd:B841_02820"/>
<dbReference type="STRING" id="1224163.B841_02820"/>
<dbReference type="RefSeq" id="WP_020933980.1">
    <property type="nucleotide sequence ID" value="NC_021915.1"/>
</dbReference>
<name>S5SSP4_9CORY</name>
<dbReference type="HOGENOM" id="CLU_165987_0_0_11"/>
<dbReference type="AlphaFoldDB" id="S5SSP4"/>
<dbReference type="Proteomes" id="UP000015388">
    <property type="component" value="Chromosome"/>
</dbReference>
<keyword evidence="2" id="KW-1185">Reference proteome</keyword>
<evidence type="ECO:0000313" key="2">
    <source>
        <dbReference type="Proteomes" id="UP000015388"/>
    </source>
</evidence>
<gene>
    <name evidence="1" type="ORF">B841_02820</name>
</gene>